<protein>
    <recommendedName>
        <fullName evidence="4">Cell division protein FtsL</fullName>
    </recommendedName>
</protein>
<evidence type="ECO:0000313" key="2">
    <source>
        <dbReference type="EMBL" id="MDQ0480883.1"/>
    </source>
</evidence>
<organism evidence="2 3">
    <name type="scientific">Hathewaya limosa</name>
    <name type="common">Clostridium limosum</name>
    <dbReference type="NCBI Taxonomy" id="1536"/>
    <lineage>
        <taxon>Bacteria</taxon>
        <taxon>Bacillati</taxon>
        <taxon>Bacillota</taxon>
        <taxon>Clostridia</taxon>
        <taxon>Eubacteriales</taxon>
        <taxon>Clostridiaceae</taxon>
        <taxon>Hathewaya</taxon>
    </lineage>
</organism>
<gene>
    <name evidence="2" type="ORF">QOZ93_002633</name>
</gene>
<evidence type="ECO:0000313" key="3">
    <source>
        <dbReference type="Proteomes" id="UP001224418"/>
    </source>
</evidence>
<keyword evidence="1" id="KW-0472">Membrane</keyword>
<evidence type="ECO:0000256" key="1">
    <source>
        <dbReference type="SAM" id="Phobius"/>
    </source>
</evidence>
<keyword evidence="3" id="KW-1185">Reference proteome</keyword>
<comment type="caution">
    <text evidence="2">The sequence shown here is derived from an EMBL/GenBank/DDBJ whole genome shotgun (WGS) entry which is preliminary data.</text>
</comment>
<reference evidence="2 3" key="1">
    <citation type="submission" date="2023-07" db="EMBL/GenBank/DDBJ databases">
        <title>Genomic Encyclopedia of Type Strains, Phase IV (KMG-IV): sequencing the most valuable type-strain genomes for metagenomic binning, comparative biology and taxonomic classification.</title>
        <authorList>
            <person name="Goeker M."/>
        </authorList>
    </citation>
    <scope>NUCLEOTIDE SEQUENCE [LARGE SCALE GENOMIC DNA]</scope>
    <source>
        <strain evidence="2 3">DSM 1400</strain>
    </source>
</reference>
<dbReference type="RefSeq" id="WP_307357145.1">
    <property type="nucleotide sequence ID" value="NZ_BAAACJ010000039.1"/>
</dbReference>
<dbReference type="EMBL" id="JAUSWN010000032">
    <property type="protein sequence ID" value="MDQ0480883.1"/>
    <property type="molecule type" value="Genomic_DNA"/>
</dbReference>
<feature type="transmembrane region" description="Helical" evidence="1">
    <location>
        <begin position="62"/>
        <end position="82"/>
    </location>
</feature>
<accession>A0ABU0JUV2</accession>
<evidence type="ECO:0008006" key="4">
    <source>
        <dbReference type="Google" id="ProtNLM"/>
    </source>
</evidence>
<keyword evidence="1" id="KW-0812">Transmembrane</keyword>
<proteinExistence type="predicted"/>
<sequence length="167" mass="19752">MIVSEKENIYMDKMVVNGTPIQKEKKKNKKSKIYKELSNFKKENHKNINDKKKNKKITMMKSVIAIFLVGMVIMVRYSIIYANQKSISNIKTEISKTKYKNDDLRIYLMKFKDIKNVDDVARNKFKMVEPSVNNTYYYDLGKDNFEDNKNVNKSVSNLIEKIKNILF</sequence>
<dbReference type="Proteomes" id="UP001224418">
    <property type="component" value="Unassembled WGS sequence"/>
</dbReference>
<name>A0ABU0JUV2_HATLI</name>
<keyword evidence="1" id="KW-1133">Transmembrane helix</keyword>